<dbReference type="CDD" id="cd04860">
    <property type="entry name" value="AE_Prim_S"/>
    <property type="match status" value="1"/>
</dbReference>
<evidence type="ECO:0000256" key="2">
    <source>
        <dbReference type="ARBA" id="ARBA00022478"/>
    </source>
</evidence>
<keyword evidence="5 11" id="KW-0548">Nucleotidyltransferase</keyword>
<evidence type="ECO:0000256" key="12">
    <source>
        <dbReference type="RuleBase" id="RU003514"/>
    </source>
</evidence>
<feature type="active site" evidence="11">
    <location>
        <position position="99"/>
    </location>
</feature>
<keyword evidence="4 11" id="KW-0808">Transferase</keyword>
<dbReference type="GO" id="GO:0000428">
    <property type="term" value="C:DNA-directed RNA polymerase complex"/>
    <property type="evidence" value="ECO:0007669"/>
    <property type="project" value="UniProtKB-KW"/>
</dbReference>
<comment type="subunit">
    <text evidence="11">Heterodimer of a small subunit (PriS) and a large subunit (PriL).</text>
</comment>
<evidence type="ECO:0000256" key="3">
    <source>
        <dbReference type="ARBA" id="ARBA00022515"/>
    </source>
</evidence>
<dbReference type="GeneID" id="33329044"/>
<dbReference type="GO" id="GO:1990077">
    <property type="term" value="C:primosome complex"/>
    <property type="evidence" value="ECO:0007669"/>
    <property type="project" value="UniProtKB-KW"/>
</dbReference>
<comment type="cofactor">
    <cofactor evidence="11">
        <name>Mg(2+)</name>
        <dbReference type="ChEBI" id="CHEBI:18420"/>
    </cofactor>
    <cofactor evidence="11">
        <name>Mn(2+)</name>
        <dbReference type="ChEBI" id="CHEBI:29035"/>
    </cofactor>
</comment>
<evidence type="ECO:0000256" key="6">
    <source>
        <dbReference type="ARBA" id="ARBA00022705"/>
    </source>
</evidence>
<evidence type="ECO:0000313" key="14">
    <source>
        <dbReference type="EMBL" id="ASJ15314.1"/>
    </source>
</evidence>
<dbReference type="InterPro" id="IPR002755">
    <property type="entry name" value="DNA_primase_S"/>
</dbReference>
<dbReference type="NCBIfam" id="TIGR00335">
    <property type="entry name" value="primase_sml"/>
    <property type="match status" value="1"/>
</dbReference>
<evidence type="ECO:0000256" key="4">
    <source>
        <dbReference type="ARBA" id="ARBA00022679"/>
    </source>
</evidence>
<evidence type="ECO:0000256" key="9">
    <source>
        <dbReference type="ARBA" id="ARBA00023163"/>
    </source>
</evidence>
<evidence type="ECO:0000256" key="13">
    <source>
        <dbReference type="RuleBase" id="RU004224"/>
    </source>
</evidence>
<dbReference type="PANTHER" id="PTHR10536">
    <property type="entry name" value="DNA PRIMASE SMALL SUBUNIT"/>
    <property type="match status" value="1"/>
</dbReference>
<dbReference type="GO" id="GO:0006269">
    <property type="term" value="P:DNA replication, synthesis of primer"/>
    <property type="evidence" value="ECO:0007669"/>
    <property type="project" value="UniProtKB-UniRule"/>
</dbReference>
<keyword evidence="8 11" id="KW-0460">Magnesium</keyword>
<keyword evidence="2 11" id="KW-0240">DNA-directed RNA polymerase</keyword>
<evidence type="ECO:0000256" key="7">
    <source>
        <dbReference type="ARBA" id="ARBA00022723"/>
    </source>
</evidence>
<dbReference type="SUPFAM" id="SSF56747">
    <property type="entry name" value="Prim-pol domain"/>
    <property type="match status" value="1"/>
</dbReference>
<comment type="function">
    <text evidence="13">RNA polymerase that catalyzes the synthesis of short RNA molecules used as primers for DNA polymerase during DNA replication.</text>
</comment>
<gene>
    <name evidence="11" type="primary">priS</name>
    <name evidence="14" type="ORF">A3L10_09305</name>
</gene>
<dbReference type="RefSeq" id="WP_088867352.1">
    <property type="nucleotide sequence ID" value="NZ_CP015106.1"/>
</dbReference>
<dbReference type="AlphaFoldDB" id="A0A2Z2N1E3"/>
<dbReference type="GO" id="GO:0003899">
    <property type="term" value="F:DNA-directed RNA polymerase activity"/>
    <property type="evidence" value="ECO:0007669"/>
    <property type="project" value="UniProtKB-UniRule"/>
</dbReference>
<evidence type="ECO:0000256" key="8">
    <source>
        <dbReference type="ARBA" id="ARBA00022842"/>
    </source>
</evidence>
<dbReference type="GO" id="GO:0046872">
    <property type="term" value="F:metal ion binding"/>
    <property type="evidence" value="ECO:0007669"/>
    <property type="project" value="UniProtKB-KW"/>
</dbReference>
<sequence length="357" mass="41163">MAELFREATLKERKLYYSKEWSPAKLPDFIVETLENREFGFDHTGEGPSDRKNVFLDVRDLGDYIRATAPYAIYSSVALYEEPKGMSGWLGAELVFDIDAKDLPLRRCSHLHEHGQVCPICLEDAKELARDTLVVLKEDFGFENVHVIYSGRGYHIRVLDEWALGLDGKAREKVLAYVSAAEELNYKKDIESNMIMLSSGYHRVFRLRFGYFIKRINKNHLENFGLSPKQIQDILENTEKIYKEFVLNAKSPNVSFPGSLKRPPRKGEKRSGLMILLNASSTFSKAYFDGRVTVDVKRILRLPSSLHSKVGLVTTYIGPDEKKLERFNPFEDAVPRFRRKEVREAYGEWLEEHGDEL</sequence>
<keyword evidence="3 11" id="KW-0639">Primosome</keyword>
<dbReference type="Pfam" id="PF01896">
    <property type="entry name" value="DNA_primase_S"/>
    <property type="match status" value="1"/>
</dbReference>
<keyword evidence="9 11" id="KW-0804">Transcription</keyword>
<keyword evidence="7 11" id="KW-0479">Metal-binding</keyword>
<evidence type="ECO:0000313" key="15">
    <source>
        <dbReference type="Proteomes" id="UP000250085"/>
    </source>
</evidence>
<dbReference type="Gene3D" id="3.90.920.10">
    <property type="entry name" value="DNA primase, PRIM domain"/>
    <property type="match status" value="1"/>
</dbReference>
<name>A0A2Z2N1E3_9EURY</name>
<keyword evidence="10 11" id="KW-0464">Manganese</keyword>
<keyword evidence="6 11" id="KW-0235">DNA replication</keyword>
<comment type="function">
    <text evidence="11">Catalytic subunit of DNA primase, an RNA polymerase that catalyzes the synthesis of short RNA molecules used as primers for DNA polymerase during DNA replication. The small subunit contains the primase catalytic core and has DNA synthesis activity on its own. Binding to the large subunit stabilizes and modulates the activity, increasing the rate of DNA synthesis while decreasing the length of the DNA fragments, and conferring RNA synthesis capability. The DNA polymerase activity may enable DNA primase to also catalyze primer extension after primer synthesis. May also play a role in DNA repair.</text>
</comment>
<proteinExistence type="inferred from homology"/>
<reference evidence="14 15" key="1">
    <citation type="submission" date="2016-04" db="EMBL/GenBank/DDBJ databases">
        <title>Complete genome sequence of Thermococcus radiotolerans type strain EJ2.</title>
        <authorList>
            <person name="Oger P.M."/>
        </authorList>
    </citation>
    <scope>NUCLEOTIDE SEQUENCE [LARGE SCALE GENOMIC DNA]</scope>
    <source>
        <strain evidence="14 15">EJ2</strain>
    </source>
</reference>
<dbReference type="HAMAP" id="MF_00700">
    <property type="entry name" value="DNA_primase_sml_arc"/>
    <property type="match status" value="1"/>
</dbReference>
<dbReference type="Proteomes" id="UP000250085">
    <property type="component" value="Chromosome"/>
</dbReference>
<dbReference type="EC" id="2.7.7.-" evidence="11"/>
<comment type="similarity">
    <text evidence="1 11 12">Belongs to the eukaryotic-type primase small subunit family.</text>
</comment>
<evidence type="ECO:0000256" key="5">
    <source>
        <dbReference type="ARBA" id="ARBA00022695"/>
    </source>
</evidence>
<dbReference type="InterPro" id="IPR023639">
    <property type="entry name" value="DNA_primase_ssu_PriS"/>
</dbReference>
<organism evidence="14 15">
    <name type="scientific">Thermococcus radiotolerans</name>
    <dbReference type="NCBI Taxonomy" id="187880"/>
    <lineage>
        <taxon>Archaea</taxon>
        <taxon>Methanobacteriati</taxon>
        <taxon>Methanobacteriota</taxon>
        <taxon>Thermococci</taxon>
        <taxon>Thermococcales</taxon>
        <taxon>Thermococcaceae</taxon>
        <taxon>Thermococcus</taxon>
    </lineage>
</organism>
<protein>
    <recommendedName>
        <fullName evidence="11">DNA primase small subunit PriS</fullName>
        <ecNumber evidence="11">2.7.7.-</ecNumber>
    </recommendedName>
</protein>
<accession>A0A2Z2N1E3</accession>
<evidence type="ECO:0000256" key="1">
    <source>
        <dbReference type="ARBA" id="ARBA00009762"/>
    </source>
</evidence>
<dbReference type="Gene3D" id="1.10.8.160">
    <property type="entry name" value="DNA primase S, domain 2"/>
    <property type="match status" value="1"/>
</dbReference>
<dbReference type="OrthoDB" id="31125at2157"/>
<dbReference type="InterPro" id="IPR014052">
    <property type="entry name" value="DNA_primase_ssu_euk/arc"/>
</dbReference>
<keyword evidence="15" id="KW-1185">Reference proteome</keyword>
<feature type="active site" evidence="11">
    <location>
        <position position="289"/>
    </location>
</feature>
<dbReference type="KEGG" id="trl:A3L10_09305"/>
<evidence type="ECO:0000256" key="11">
    <source>
        <dbReference type="HAMAP-Rule" id="MF_00700"/>
    </source>
</evidence>
<evidence type="ECO:0000256" key="10">
    <source>
        <dbReference type="ARBA" id="ARBA00023211"/>
    </source>
</evidence>
<feature type="active site" evidence="11">
    <location>
        <position position="97"/>
    </location>
</feature>
<dbReference type="EMBL" id="CP015106">
    <property type="protein sequence ID" value="ASJ15314.1"/>
    <property type="molecule type" value="Genomic_DNA"/>
</dbReference>